<accession>A0AAW1K294</accession>
<keyword evidence="2" id="KW-1185">Reference proteome</keyword>
<sequence length="102" mass="11537">MPTTLAVSADNSSDEEDVAQETVLPAASMLWTSGQLHIPEESVQFQGSSNLPANVQQLESPYECFRYFFTDSLLDSIKEQSNLYAVQKNPNKQHQQRYLIQI</sequence>
<dbReference type="Proteomes" id="UP001458880">
    <property type="component" value="Unassembled WGS sequence"/>
</dbReference>
<dbReference type="EMBL" id="JASPKY010000276">
    <property type="protein sequence ID" value="KAK9711655.1"/>
    <property type="molecule type" value="Genomic_DNA"/>
</dbReference>
<comment type="caution">
    <text evidence="1">The sequence shown here is derived from an EMBL/GenBank/DDBJ whole genome shotgun (WGS) entry which is preliminary data.</text>
</comment>
<proteinExistence type="predicted"/>
<reference evidence="1 2" key="1">
    <citation type="journal article" date="2024" name="BMC Genomics">
        <title>De novo assembly and annotation of Popillia japonica's genome with initial clues to its potential as an invasive pest.</title>
        <authorList>
            <person name="Cucini C."/>
            <person name="Boschi S."/>
            <person name="Funari R."/>
            <person name="Cardaioli E."/>
            <person name="Iannotti N."/>
            <person name="Marturano G."/>
            <person name="Paoli F."/>
            <person name="Bruttini M."/>
            <person name="Carapelli A."/>
            <person name="Frati F."/>
            <person name="Nardi F."/>
        </authorList>
    </citation>
    <scope>NUCLEOTIDE SEQUENCE [LARGE SCALE GENOMIC DNA]</scope>
    <source>
        <strain evidence="1">DMR45628</strain>
    </source>
</reference>
<name>A0AAW1K294_POPJA</name>
<gene>
    <name evidence="1" type="ORF">QE152_g25327</name>
</gene>
<evidence type="ECO:0000313" key="2">
    <source>
        <dbReference type="Proteomes" id="UP001458880"/>
    </source>
</evidence>
<dbReference type="AlphaFoldDB" id="A0AAW1K294"/>
<evidence type="ECO:0000313" key="1">
    <source>
        <dbReference type="EMBL" id="KAK9711655.1"/>
    </source>
</evidence>
<protein>
    <submittedName>
        <fullName evidence="1">Uncharacterized protein</fullName>
    </submittedName>
</protein>
<organism evidence="1 2">
    <name type="scientific">Popillia japonica</name>
    <name type="common">Japanese beetle</name>
    <dbReference type="NCBI Taxonomy" id="7064"/>
    <lineage>
        <taxon>Eukaryota</taxon>
        <taxon>Metazoa</taxon>
        <taxon>Ecdysozoa</taxon>
        <taxon>Arthropoda</taxon>
        <taxon>Hexapoda</taxon>
        <taxon>Insecta</taxon>
        <taxon>Pterygota</taxon>
        <taxon>Neoptera</taxon>
        <taxon>Endopterygota</taxon>
        <taxon>Coleoptera</taxon>
        <taxon>Polyphaga</taxon>
        <taxon>Scarabaeiformia</taxon>
        <taxon>Scarabaeidae</taxon>
        <taxon>Rutelinae</taxon>
        <taxon>Popillia</taxon>
    </lineage>
</organism>